<dbReference type="AlphaFoldDB" id="A0AAN9AHD4"/>
<feature type="non-terminal residue" evidence="2">
    <location>
        <position position="53"/>
    </location>
</feature>
<feature type="non-terminal residue" evidence="2">
    <location>
        <position position="1"/>
    </location>
</feature>
<name>A0AAN9AHD4_HALRR</name>
<evidence type="ECO:0000256" key="1">
    <source>
        <dbReference type="SAM" id="Phobius"/>
    </source>
</evidence>
<keyword evidence="1" id="KW-0472">Membrane</keyword>
<sequence length="53" mass="6391">RRWTEEKFAFSSYLIIGIDMCVEVWLWLFGRQKTKILILPATKRSRHVPNKVK</sequence>
<dbReference type="Proteomes" id="UP001381693">
    <property type="component" value="Unassembled WGS sequence"/>
</dbReference>
<evidence type="ECO:0000313" key="2">
    <source>
        <dbReference type="EMBL" id="KAK7086907.1"/>
    </source>
</evidence>
<keyword evidence="3" id="KW-1185">Reference proteome</keyword>
<feature type="transmembrane region" description="Helical" evidence="1">
    <location>
        <begin position="12"/>
        <end position="30"/>
    </location>
</feature>
<keyword evidence="1" id="KW-1133">Transmembrane helix</keyword>
<gene>
    <name evidence="2" type="ORF">SK128_000716</name>
</gene>
<proteinExistence type="predicted"/>
<dbReference type="EMBL" id="JAXCGZ010000049">
    <property type="protein sequence ID" value="KAK7086907.1"/>
    <property type="molecule type" value="Genomic_DNA"/>
</dbReference>
<organism evidence="2 3">
    <name type="scientific">Halocaridina rubra</name>
    <name type="common">Hawaiian red shrimp</name>
    <dbReference type="NCBI Taxonomy" id="373956"/>
    <lineage>
        <taxon>Eukaryota</taxon>
        <taxon>Metazoa</taxon>
        <taxon>Ecdysozoa</taxon>
        <taxon>Arthropoda</taxon>
        <taxon>Crustacea</taxon>
        <taxon>Multicrustacea</taxon>
        <taxon>Malacostraca</taxon>
        <taxon>Eumalacostraca</taxon>
        <taxon>Eucarida</taxon>
        <taxon>Decapoda</taxon>
        <taxon>Pleocyemata</taxon>
        <taxon>Caridea</taxon>
        <taxon>Atyoidea</taxon>
        <taxon>Atyidae</taxon>
        <taxon>Halocaridina</taxon>
    </lineage>
</organism>
<accession>A0AAN9AHD4</accession>
<comment type="caution">
    <text evidence="2">The sequence shown here is derived from an EMBL/GenBank/DDBJ whole genome shotgun (WGS) entry which is preliminary data.</text>
</comment>
<evidence type="ECO:0000313" key="3">
    <source>
        <dbReference type="Proteomes" id="UP001381693"/>
    </source>
</evidence>
<keyword evidence="1" id="KW-0812">Transmembrane</keyword>
<reference evidence="2 3" key="1">
    <citation type="submission" date="2023-11" db="EMBL/GenBank/DDBJ databases">
        <title>Halocaridina rubra genome assembly.</title>
        <authorList>
            <person name="Smith C."/>
        </authorList>
    </citation>
    <scope>NUCLEOTIDE SEQUENCE [LARGE SCALE GENOMIC DNA]</scope>
    <source>
        <strain evidence="2">EP-1</strain>
        <tissue evidence="2">Whole</tissue>
    </source>
</reference>
<protein>
    <submittedName>
        <fullName evidence="2">Uncharacterized protein</fullName>
    </submittedName>
</protein>